<keyword evidence="1 5" id="KW-0489">Methyltransferase</keyword>
<dbReference type="GO" id="GO:0008168">
    <property type="term" value="F:methyltransferase activity"/>
    <property type="evidence" value="ECO:0007669"/>
    <property type="project" value="UniProtKB-KW"/>
</dbReference>
<evidence type="ECO:0000256" key="3">
    <source>
        <dbReference type="SAM" id="MobiDB-lite"/>
    </source>
</evidence>
<dbReference type="Gene3D" id="3.40.50.150">
    <property type="entry name" value="Vaccinia Virus protein VP39"/>
    <property type="match status" value="1"/>
</dbReference>
<dbReference type="InterPro" id="IPR002052">
    <property type="entry name" value="DNA_methylase_N6_adenine_CS"/>
</dbReference>
<dbReference type="STRING" id="4572.M7ZNJ1"/>
<dbReference type="GO" id="GO:0003676">
    <property type="term" value="F:nucleic acid binding"/>
    <property type="evidence" value="ECO:0007669"/>
    <property type="project" value="InterPro"/>
</dbReference>
<evidence type="ECO:0000256" key="1">
    <source>
        <dbReference type="ARBA" id="ARBA00022603"/>
    </source>
</evidence>
<feature type="compositionally biased region" description="Basic and acidic residues" evidence="3">
    <location>
        <begin position="595"/>
        <end position="607"/>
    </location>
</feature>
<dbReference type="eggNOG" id="KOG2671">
    <property type="taxonomic scope" value="Eukaryota"/>
</dbReference>
<keyword evidence="2 5" id="KW-0808">Transferase</keyword>
<dbReference type="GO" id="GO:0005737">
    <property type="term" value="C:cytoplasm"/>
    <property type="evidence" value="ECO:0007669"/>
    <property type="project" value="TreeGrafter"/>
</dbReference>
<gene>
    <name evidence="5" type="ORF">TRIUR3_19785</name>
</gene>
<feature type="domain" description="tRNA (guanine(10)-N(2))-methyltransferase TRMT11 N-terminal" evidence="4">
    <location>
        <begin position="314"/>
        <end position="412"/>
    </location>
</feature>
<dbReference type="SUPFAM" id="SSF53335">
    <property type="entry name" value="S-adenosyl-L-methionine-dependent methyltransferases"/>
    <property type="match status" value="1"/>
</dbReference>
<feature type="compositionally biased region" description="Basic and acidic residues" evidence="3">
    <location>
        <begin position="165"/>
        <end position="193"/>
    </location>
</feature>
<accession>M7ZNJ1</accession>
<dbReference type="PANTHER" id="PTHR13370:SF3">
    <property type="entry name" value="TRNA (GUANINE(10)-N2)-METHYLTRANSFERASE HOMOLOG"/>
    <property type="match status" value="1"/>
</dbReference>
<evidence type="ECO:0000313" key="5">
    <source>
        <dbReference type="EMBL" id="EMS49629.1"/>
    </source>
</evidence>
<reference evidence="5" key="1">
    <citation type="journal article" date="2013" name="Nature">
        <title>Draft genome of the wheat A-genome progenitor Triticum urartu.</title>
        <authorList>
            <person name="Ling H.Q."/>
            <person name="Zhao S."/>
            <person name="Liu D."/>
            <person name="Wang J."/>
            <person name="Sun H."/>
            <person name="Zhang C."/>
            <person name="Fan H."/>
            <person name="Li D."/>
            <person name="Dong L."/>
            <person name="Tao Y."/>
            <person name="Gao C."/>
            <person name="Wu H."/>
            <person name="Li Y."/>
            <person name="Cui Y."/>
            <person name="Guo X."/>
            <person name="Zheng S."/>
            <person name="Wang B."/>
            <person name="Yu K."/>
            <person name="Liang Q."/>
            <person name="Yang W."/>
            <person name="Lou X."/>
            <person name="Chen J."/>
            <person name="Feng M."/>
            <person name="Jian J."/>
            <person name="Zhang X."/>
            <person name="Luo G."/>
            <person name="Jiang Y."/>
            <person name="Liu J."/>
            <person name="Wang Z."/>
            <person name="Sha Y."/>
            <person name="Zhang B."/>
            <person name="Wu H."/>
            <person name="Tang D."/>
            <person name="Shen Q."/>
            <person name="Xue P."/>
            <person name="Zou S."/>
            <person name="Wang X."/>
            <person name="Liu X."/>
            <person name="Wang F."/>
            <person name="Yang Y."/>
            <person name="An X."/>
            <person name="Dong Z."/>
            <person name="Zhang K."/>
            <person name="Zhang X."/>
            <person name="Luo M.C."/>
            <person name="Dvorak J."/>
            <person name="Tong Y."/>
            <person name="Wang J."/>
            <person name="Yang H."/>
            <person name="Li Z."/>
            <person name="Wang D."/>
            <person name="Zhang A."/>
            <person name="Wang J."/>
        </authorList>
    </citation>
    <scope>NUCLEOTIDE SEQUENCE</scope>
</reference>
<dbReference type="Pfam" id="PF25904">
    <property type="entry name" value="Tmrp11_N"/>
    <property type="match status" value="1"/>
</dbReference>
<dbReference type="EMBL" id="KD241038">
    <property type="protein sequence ID" value="EMS49629.1"/>
    <property type="molecule type" value="Genomic_DNA"/>
</dbReference>
<evidence type="ECO:0000256" key="2">
    <source>
        <dbReference type="ARBA" id="ARBA00022679"/>
    </source>
</evidence>
<sequence>MANWFPMTLKEGARTWLLDLAPGTISSWDQMRTRFIANFQETLQKYIQRFNSARLKIPKVSEEAIISAFSDGVRNVKMKEELAMHEDLSTSLELFNLATKRARAEEGCLSLLELPAADPEEKKPKAKNVKRKGDVVLAAEPDTKRGKDLPESSRGSRRVSKHVSLKKEQGKEGEEGRQTDPRLERNGDVEHELLGGSLGVDPRRNDPHLRDPSAPTTALTAGIGIDTFEALDVGIQGKREPQRSPLAPRPRHHLTVLLVPAAKGEPFLRRGRGGFDSLHPAAAGDATPSAVGDLPELFGGPGAGDAVEWRMPENHHEDSPFHLVRLPGDERLAAQIANRSLLVKGIFELWGQGATYDELEKAIREYPDERKLPYLTPESSFKIVVDSFGKVISFEEQNEIIKGFTYIPFEGADIDIRVVRDGRGPDCNIWSNFEQIFDAIICDPPYGVRAGGRKSGGRKLLKGIIPPYTVPDEKRENHIPSTAPYSLAECVHDLLHLAARMLVVGGRLVFFYPMLREDDVAGVAKFPEHPCFKLVSSCEQILSLRYSRVLLTMVKVGPYTEEVERMGEERHQEFRENHQKWMEEGNLHTAVFSPAEHDKKPESDRGSKPKYRGKYV</sequence>
<dbReference type="PANTHER" id="PTHR13370">
    <property type="entry name" value="RNA METHYLASE-RELATED"/>
    <property type="match status" value="1"/>
</dbReference>
<feature type="region of interest" description="Disordered" evidence="3">
    <location>
        <begin position="592"/>
        <end position="616"/>
    </location>
</feature>
<dbReference type="PROSITE" id="PS00092">
    <property type="entry name" value="N6_MTASE"/>
    <property type="match status" value="1"/>
</dbReference>
<dbReference type="AlphaFoldDB" id="M7ZNJ1"/>
<feature type="compositionally biased region" description="Basic and acidic residues" evidence="3">
    <location>
        <begin position="141"/>
        <end position="151"/>
    </location>
</feature>
<protein>
    <submittedName>
        <fullName evidence="5">tRNA guanosine-2'-O-methyltransferase TRM11-like protein</fullName>
    </submittedName>
</protein>
<proteinExistence type="predicted"/>
<feature type="region of interest" description="Disordered" evidence="3">
    <location>
        <begin position="120"/>
        <end position="206"/>
    </location>
</feature>
<dbReference type="GO" id="GO:0032259">
    <property type="term" value="P:methylation"/>
    <property type="evidence" value="ECO:0007669"/>
    <property type="project" value="UniProtKB-KW"/>
</dbReference>
<dbReference type="InterPro" id="IPR059073">
    <property type="entry name" value="TRMT11_N"/>
</dbReference>
<dbReference type="InterPro" id="IPR029063">
    <property type="entry name" value="SAM-dependent_MTases_sf"/>
</dbReference>
<feature type="compositionally biased region" description="Basic residues" evidence="3">
    <location>
        <begin position="155"/>
        <end position="164"/>
    </location>
</feature>
<organism evidence="5">
    <name type="scientific">Triticum urartu</name>
    <name type="common">Red wild einkorn</name>
    <name type="synonym">Crithodium urartu</name>
    <dbReference type="NCBI Taxonomy" id="4572"/>
    <lineage>
        <taxon>Eukaryota</taxon>
        <taxon>Viridiplantae</taxon>
        <taxon>Streptophyta</taxon>
        <taxon>Embryophyta</taxon>
        <taxon>Tracheophyta</taxon>
        <taxon>Spermatophyta</taxon>
        <taxon>Magnoliopsida</taxon>
        <taxon>Liliopsida</taxon>
        <taxon>Poales</taxon>
        <taxon>Poaceae</taxon>
        <taxon>BOP clade</taxon>
        <taxon>Pooideae</taxon>
        <taxon>Triticodae</taxon>
        <taxon>Triticeae</taxon>
        <taxon>Triticinae</taxon>
        <taxon>Triticum</taxon>
    </lineage>
</organism>
<evidence type="ECO:0000259" key="4">
    <source>
        <dbReference type="Pfam" id="PF25904"/>
    </source>
</evidence>
<name>M7ZNJ1_TRIUA</name>